<dbReference type="RefSeq" id="WP_063364204.1">
    <property type="nucleotide sequence ID" value="NZ_AUXZ01000131.1"/>
</dbReference>
<dbReference type="EMBL" id="AUXZ01000131">
    <property type="protein sequence ID" value="KZN45071.1"/>
    <property type="molecule type" value="Genomic_DNA"/>
</dbReference>
<name>A0A167A7L3_9GAMM</name>
<reference evidence="1 2" key="1">
    <citation type="submission" date="2013-07" db="EMBL/GenBank/DDBJ databases">
        <title>Comparative Genomic and Metabolomic Analysis of Twelve Strains of Pseudoalteromonas luteoviolacea.</title>
        <authorList>
            <person name="Vynne N.G."/>
            <person name="Mansson M."/>
            <person name="Gram L."/>
        </authorList>
    </citation>
    <scope>NUCLEOTIDE SEQUENCE [LARGE SCALE GENOMIC DNA]</scope>
    <source>
        <strain evidence="1 2">H33</strain>
    </source>
</reference>
<organism evidence="1 2">
    <name type="scientific">Pseudoalteromonas luteoviolacea H33</name>
    <dbReference type="NCBI Taxonomy" id="1365251"/>
    <lineage>
        <taxon>Bacteria</taxon>
        <taxon>Pseudomonadati</taxon>
        <taxon>Pseudomonadota</taxon>
        <taxon>Gammaproteobacteria</taxon>
        <taxon>Alteromonadales</taxon>
        <taxon>Pseudoalteromonadaceae</taxon>
        <taxon>Pseudoalteromonas</taxon>
    </lineage>
</organism>
<dbReference type="OrthoDB" id="5297379at2"/>
<gene>
    <name evidence="1" type="ORF">N476_25805</name>
</gene>
<evidence type="ECO:0000313" key="2">
    <source>
        <dbReference type="Proteomes" id="UP000076503"/>
    </source>
</evidence>
<dbReference type="Proteomes" id="UP000076503">
    <property type="component" value="Unassembled WGS sequence"/>
</dbReference>
<comment type="caution">
    <text evidence="1">The sequence shown here is derived from an EMBL/GenBank/DDBJ whole genome shotgun (WGS) entry which is preliminary data.</text>
</comment>
<evidence type="ECO:0000313" key="1">
    <source>
        <dbReference type="EMBL" id="KZN45071.1"/>
    </source>
</evidence>
<dbReference type="PATRIC" id="fig|1365251.3.peg.5102"/>
<sequence>MFIHQPNKHSSCLISILSDEQIAELDAFDRQQLEYVVTVCLQSPSMAAAGRVLFDVSRT</sequence>
<dbReference type="AlphaFoldDB" id="A0A167A7L3"/>
<accession>A0A167A7L3</accession>
<protein>
    <submittedName>
        <fullName evidence="1">Uncharacterized protein</fullName>
    </submittedName>
</protein>
<proteinExistence type="predicted"/>